<accession>A0A3N4MTP6</accession>
<comment type="caution">
    <text evidence="1">The sequence shown here is derived from an EMBL/GenBank/DDBJ whole genome shotgun (WGS) entry which is preliminary data.</text>
</comment>
<reference evidence="2" key="1">
    <citation type="submission" date="2018-11" db="EMBL/GenBank/DDBJ databases">
        <title>Chitinophaga lutea sp.nov., isolate from arsenic contaminated soil.</title>
        <authorList>
            <person name="Zong Y."/>
        </authorList>
    </citation>
    <scope>NUCLEOTIDE SEQUENCE [LARGE SCALE GENOMIC DNA]</scope>
    <source>
        <strain evidence="2">YLT18</strain>
    </source>
</reference>
<name>A0A3N4MTP6_9BACT</name>
<dbReference type="OrthoDB" id="671859at2"/>
<gene>
    <name evidence="1" type="ORF">EG028_24125</name>
</gene>
<dbReference type="Proteomes" id="UP000279089">
    <property type="component" value="Unassembled WGS sequence"/>
</dbReference>
<sequence length="162" mass="17753">MTAITMLAACKGKDLEEVEPKRRFISFKMDGKVALSEQSNRAYYTPGNITDADPDNDQAQILITGYTYTRDVINIRLAAPGPTLAPGLYTNSIPGNLIAMEMHPDFELLTADEDYGNLAVQVLDMKDSVISASFSGALVSMDDGSVRIITDGYFKMKYQQAP</sequence>
<evidence type="ECO:0000313" key="2">
    <source>
        <dbReference type="Proteomes" id="UP000279089"/>
    </source>
</evidence>
<organism evidence="1 2">
    <name type="scientific">Chitinophaga barathri</name>
    <dbReference type="NCBI Taxonomy" id="1647451"/>
    <lineage>
        <taxon>Bacteria</taxon>
        <taxon>Pseudomonadati</taxon>
        <taxon>Bacteroidota</taxon>
        <taxon>Chitinophagia</taxon>
        <taxon>Chitinophagales</taxon>
        <taxon>Chitinophagaceae</taxon>
        <taxon>Chitinophaga</taxon>
    </lineage>
</organism>
<dbReference type="AlphaFoldDB" id="A0A3N4MTP6"/>
<dbReference type="EMBL" id="RMBX01000014">
    <property type="protein sequence ID" value="RPD38793.1"/>
    <property type="molecule type" value="Genomic_DNA"/>
</dbReference>
<keyword evidence="2" id="KW-1185">Reference proteome</keyword>
<protein>
    <submittedName>
        <fullName evidence="1">Uncharacterized protein</fullName>
    </submittedName>
</protein>
<proteinExistence type="predicted"/>
<evidence type="ECO:0000313" key="1">
    <source>
        <dbReference type="EMBL" id="RPD38793.1"/>
    </source>
</evidence>